<dbReference type="InterPro" id="IPR013103">
    <property type="entry name" value="RVT_2"/>
</dbReference>
<evidence type="ECO:0000313" key="3">
    <source>
        <dbReference type="RefSeq" id="XP_020990165.1"/>
    </source>
</evidence>
<name>A0A6P5MZX8_ARADU</name>
<dbReference type="KEGG" id="adu:110277357"/>
<dbReference type="SUPFAM" id="SSF56672">
    <property type="entry name" value="DNA/RNA polymerases"/>
    <property type="match status" value="1"/>
</dbReference>
<accession>A0A6P5MZX8</accession>
<dbReference type="Proteomes" id="UP000515211">
    <property type="component" value="Unplaced"/>
</dbReference>
<dbReference type="InterPro" id="IPR043502">
    <property type="entry name" value="DNA/RNA_pol_sf"/>
</dbReference>
<dbReference type="PANTHER" id="PTHR11439">
    <property type="entry name" value="GAG-POL-RELATED RETROTRANSPOSON"/>
    <property type="match status" value="1"/>
</dbReference>
<feature type="domain" description="Reverse transcriptase Ty1/copia-type" evidence="1">
    <location>
        <begin position="28"/>
        <end position="123"/>
    </location>
</feature>
<dbReference type="AlphaFoldDB" id="A0A6P5MZX8"/>
<gene>
    <name evidence="3" type="primary">LOC110277357</name>
</gene>
<proteinExistence type="predicted"/>
<organism evidence="2 3">
    <name type="scientific">Arachis duranensis</name>
    <name type="common">Wild peanut</name>
    <dbReference type="NCBI Taxonomy" id="130453"/>
    <lineage>
        <taxon>Eukaryota</taxon>
        <taxon>Viridiplantae</taxon>
        <taxon>Streptophyta</taxon>
        <taxon>Embryophyta</taxon>
        <taxon>Tracheophyta</taxon>
        <taxon>Spermatophyta</taxon>
        <taxon>Magnoliopsida</taxon>
        <taxon>eudicotyledons</taxon>
        <taxon>Gunneridae</taxon>
        <taxon>Pentapetalae</taxon>
        <taxon>rosids</taxon>
        <taxon>fabids</taxon>
        <taxon>Fabales</taxon>
        <taxon>Fabaceae</taxon>
        <taxon>Papilionoideae</taxon>
        <taxon>50 kb inversion clade</taxon>
        <taxon>dalbergioids sensu lato</taxon>
        <taxon>Dalbergieae</taxon>
        <taxon>Pterocarpus clade</taxon>
        <taxon>Arachis</taxon>
    </lineage>
</organism>
<keyword evidence="2" id="KW-1185">Reference proteome</keyword>
<dbReference type="CDD" id="cd09272">
    <property type="entry name" value="RNase_HI_RT_Ty1"/>
    <property type="match status" value="1"/>
</dbReference>
<sequence>MLALAAAKKWHLKQLDVNTAFLHGDLDKKSLYGLKQASRQWNIKLTQTLVDAGYKQFFDDHSLFIKKQSQSFTAILVYVDDLVLTGNDIGEINSIKQDLDDKFKIKDLGDLKYFLGMEVARSNSGSGSRPAIGLFFSSTFNLHLTGFADADWATCADTRRSISGYCFMLGNSLISWKSKKQTTVAKSSAEAEYRSLLPLVKLVGYLS</sequence>
<dbReference type="Pfam" id="PF07727">
    <property type="entry name" value="RVT_2"/>
    <property type="match status" value="1"/>
</dbReference>
<evidence type="ECO:0000313" key="2">
    <source>
        <dbReference type="Proteomes" id="UP000515211"/>
    </source>
</evidence>
<dbReference type="GeneID" id="110277357"/>
<dbReference type="PANTHER" id="PTHR11439:SF463">
    <property type="entry name" value="REVERSE TRANSCRIPTASE TY1_COPIA-TYPE DOMAIN-CONTAINING PROTEIN"/>
    <property type="match status" value="1"/>
</dbReference>
<dbReference type="RefSeq" id="XP_020990165.1">
    <property type="nucleotide sequence ID" value="XM_021134506.1"/>
</dbReference>
<reference evidence="3" key="1">
    <citation type="submission" date="2025-08" db="UniProtKB">
        <authorList>
            <consortium name="RefSeq"/>
        </authorList>
    </citation>
    <scope>IDENTIFICATION</scope>
    <source>
        <tissue evidence="3">Whole plant</tissue>
    </source>
</reference>
<evidence type="ECO:0000259" key="1">
    <source>
        <dbReference type="Pfam" id="PF07727"/>
    </source>
</evidence>
<protein>
    <submittedName>
        <fullName evidence="3">Uncharacterized mitochondrial protein AtMg00810-like</fullName>
    </submittedName>
</protein>